<keyword evidence="3" id="KW-0560">Oxidoreductase</keyword>
<dbReference type="PROSITE" id="PS00063">
    <property type="entry name" value="ALDOKETO_REDUCTASE_3"/>
    <property type="match status" value="1"/>
</dbReference>
<dbReference type="Pfam" id="PF00248">
    <property type="entry name" value="Aldo_ket_red"/>
    <property type="match status" value="1"/>
</dbReference>
<gene>
    <name evidence="5" type="ORF">RM539_19185</name>
</gene>
<name>A0ABU3DAY9_9FLAO</name>
<dbReference type="RefSeq" id="WP_311505039.1">
    <property type="nucleotide sequence ID" value="NZ_JAVRHK010000032.1"/>
</dbReference>
<evidence type="ECO:0000259" key="4">
    <source>
        <dbReference type="Pfam" id="PF00248"/>
    </source>
</evidence>
<dbReference type="InterPro" id="IPR023210">
    <property type="entry name" value="NADP_OxRdtase_dom"/>
</dbReference>
<evidence type="ECO:0000313" key="6">
    <source>
        <dbReference type="Proteomes" id="UP001262582"/>
    </source>
</evidence>
<dbReference type="PRINTS" id="PR00069">
    <property type="entry name" value="ALDKETRDTASE"/>
</dbReference>
<dbReference type="InterPro" id="IPR036812">
    <property type="entry name" value="NAD(P)_OxRdtase_dom_sf"/>
</dbReference>
<dbReference type="Proteomes" id="UP001262582">
    <property type="component" value="Unassembled WGS sequence"/>
</dbReference>
<keyword evidence="6" id="KW-1185">Reference proteome</keyword>
<feature type="domain" description="NADP-dependent oxidoreductase" evidence="4">
    <location>
        <begin position="28"/>
        <end position="263"/>
    </location>
</feature>
<keyword evidence="2" id="KW-0521">NADP</keyword>
<dbReference type="PANTHER" id="PTHR43827:SF3">
    <property type="entry name" value="NADP-DEPENDENT OXIDOREDUCTASE DOMAIN-CONTAINING PROTEIN"/>
    <property type="match status" value="1"/>
</dbReference>
<comment type="caution">
    <text evidence="5">The sequence shown here is derived from an EMBL/GenBank/DDBJ whole genome shotgun (WGS) entry which is preliminary data.</text>
</comment>
<dbReference type="PANTHER" id="PTHR43827">
    <property type="entry name" value="2,5-DIKETO-D-GLUCONIC ACID REDUCTASE"/>
    <property type="match status" value="1"/>
</dbReference>
<evidence type="ECO:0000256" key="2">
    <source>
        <dbReference type="ARBA" id="ARBA00022857"/>
    </source>
</evidence>
<dbReference type="Gene3D" id="3.20.20.100">
    <property type="entry name" value="NADP-dependent oxidoreductase domain"/>
    <property type="match status" value="1"/>
</dbReference>
<comment type="similarity">
    <text evidence="1">Belongs to the aldo/keto reductase family.</text>
</comment>
<evidence type="ECO:0000313" key="5">
    <source>
        <dbReference type="EMBL" id="MDT0678706.1"/>
    </source>
</evidence>
<dbReference type="InterPro" id="IPR020471">
    <property type="entry name" value="AKR"/>
</dbReference>
<accession>A0ABU3DAY9</accession>
<protein>
    <submittedName>
        <fullName evidence="5">Aldo/keto reductase</fullName>
    </submittedName>
</protein>
<proteinExistence type="inferred from homology"/>
<evidence type="ECO:0000256" key="3">
    <source>
        <dbReference type="ARBA" id="ARBA00023002"/>
    </source>
</evidence>
<organism evidence="5 6">
    <name type="scientific">Autumnicola musiva</name>
    <dbReference type="NCBI Taxonomy" id="3075589"/>
    <lineage>
        <taxon>Bacteria</taxon>
        <taxon>Pseudomonadati</taxon>
        <taxon>Bacteroidota</taxon>
        <taxon>Flavobacteriia</taxon>
        <taxon>Flavobacteriales</taxon>
        <taxon>Flavobacteriaceae</taxon>
        <taxon>Autumnicola</taxon>
    </lineage>
</organism>
<dbReference type="EMBL" id="JAVRHK010000032">
    <property type="protein sequence ID" value="MDT0678706.1"/>
    <property type="molecule type" value="Genomic_DNA"/>
</dbReference>
<sequence>MNITDINGTVKLANAVEIPYLGLGVYKAQEGRQVENAVETALQIGYRHIDTASMYGNEMGVGKAIKNSGIPREEVFLTTKVWNDDQGYESTLSAFEVSLKNLNINYIDLYLIHWPVPHKYIEAWKAMEKLYKEGKIKAIGVCNCMPHHIEALKENCEIVPMVLQNEFHPRLVQQELLSYCHNNKIQYEAWSPLMRGRILENEQLKKIAQNYDKTVAQVIVRWDLQKGVVTIPKSVHGERIKENGDVFDFELSSKEIQLIDNLDKEERTGAHPDNFMEHFGN</sequence>
<dbReference type="InterPro" id="IPR018170">
    <property type="entry name" value="Aldo/ket_reductase_CS"/>
</dbReference>
<dbReference type="PIRSF" id="PIRSF000097">
    <property type="entry name" value="AKR"/>
    <property type="match status" value="1"/>
</dbReference>
<dbReference type="PROSITE" id="PS00798">
    <property type="entry name" value="ALDOKETO_REDUCTASE_1"/>
    <property type="match status" value="1"/>
</dbReference>
<reference evidence="5 6" key="1">
    <citation type="submission" date="2023-09" db="EMBL/GenBank/DDBJ databases">
        <authorList>
            <person name="Rey-Velasco X."/>
        </authorList>
    </citation>
    <scope>NUCLEOTIDE SEQUENCE [LARGE SCALE GENOMIC DNA]</scope>
    <source>
        <strain evidence="5 6">F117</strain>
    </source>
</reference>
<evidence type="ECO:0000256" key="1">
    <source>
        <dbReference type="ARBA" id="ARBA00007905"/>
    </source>
</evidence>
<dbReference type="SUPFAM" id="SSF51430">
    <property type="entry name" value="NAD(P)-linked oxidoreductase"/>
    <property type="match status" value="1"/>
</dbReference>